<reference evidence="10" key="1">
    <citation type="submission" date="2010-07" db="EMBL/GenBank/DDBJ databases">
        <title>Complete sequence of Clostridium saccharolyticum WM1.</title>
        <authorList>
            <consortium name="US DOE Joint Genome Institute"/>
            <person name="Lucas S."/>
            <person name="Copeland A."/>
            <person name="Lapidus A."/>
            <person name="Cheng J.-F."/>
            <person name="Bruce D."/>
            <person name="Goodwin L."/>
            <person name="Pitluck S."/>
            <person name="Chertkov O."/>
            <person name="Detter J.C."/>
            <person name="Han C."/>
            <person name="Tapia R."/>
            <person name="Land M."/>
            <person name="Hauser L."/>
            <person name="Chang Y.-J."/>
            <person name="Jeffries C."/>
            <person name="Kyrpides N."/>
            <person name="Ivanova N."/>
            <person name="Mikhailova N."/>
            <person name="Mouttaki H."/>
            <person name="Lin L."/>
            <person name="Zhou J."/>
            <person name="Hemme C.L."/>
            <person name="Woyke T."/>
        </authorList>
    </citation>
    <scope>NUCLEOTIDE SEQUENCE [LARGE SCALE GENOMIC DNA]</scope>
    <source>
        <strain evidence="10">WM1</strain>
    </source>
</reference>
<organism evidence="10 11">
    <name type="scientific">Lacrimispora saccharolytica (strain ATCC 35040 / DSM 2544 / NRCC 2533 / WM1)</name>
    <name type="common">Clostridium saccharolyticum</name>
    <dbReference type="NCBI Taxonomy" id="610130"/>
    <lineage>
        <taxon>Bacteria</taxon>
        <taxon>Bacillati</taxon>
        <taxon>Bacillota</taxon>
        <taxon>Clostridia</taxon>
        <taxon>Lachnospirales</taxon>
        <taxon>Lachnospiraceae</taxon>
        <taxon>Lacrimispora</taxon>
    </lineage>
</organism>
<dbReference type="CDD" id="cd01164">
    <property type="entry name" value="FruK_PfkB_like"/>
    <property type="match status" value="1"/>
</dbReference>
<evidence type="ECO:0000313" key="11">
    <source>
        <dbReference type="Proteomes" id="UP000001662"/>
    </source>
</evidence>
<dbReference type="GO" id="GO:0009024">
    <property type="term" value="F:tagatose-6-phosphate kinase activity"/>
    <property type="evidence" value="ECO:0007669"/>
    <property type="project" value="UniProtKB-EC"/>
</dbReference>
<dbReference type="SUPFAM" id="SSF53613">
    <property type="entry name" value="Ribokinase-like"/>
    <property type="match status" value="1"/>
</dbReference>
<dbReference type="NCBIfam" id="TIGR03828">
    <property type="entry name" value="pfkB"/>
    <property type="match status" value="1"/>
</dbReference>
<keyword evidence="7" id="KW-0423">Lactose metabolism</keyword>
<dbReference type="GO" id="GO:0016052">
    <property type="term" value="P:carbohydrate catabolic process"/>
    <property type="evidence" value="ECO:0007669"/>
    <property type="project" value="UniProtKB-ARBA"/>
</dbReference>
<comment type="similarity">
    <text evidence="1">Belongs to the carbohydrate kinase pfkB family.</text>
</comment>
<dbReference type="PROSITE" id="PS00583">
    <property type="entry name" value="PFKB_KINASES_1"/>
    <property type="match status" value="1"/>
</dbReference>
<evidence type="ECO:0000256" key="7">
    <source>
        <dbReference type="PIRNR" id="PIRNR000535"/>
    </source>
</evidence>
<dbReference type="AlphaFoldDB" id="D9R1G2"/>
<dbReference type="Gene3D" id="3.40.1190.20">
    <property type="match status" value="1"/>
</dbReference>
<dbReference type="GO" id="GO:0005988">
    <property type="term" value="P:lactose metabolic process"/>
    <property type="evidence" value="ECO:0007669"/>
    <property type="project" value="UniProtKB-KW"/>
</dbReference>
<protein>
    <recommendedName>
        <fullName evidence="7">Tagatose-6-phosphate kinase</fullName>
        <ecNumber evidence="7">2.7.1.144</ecNumber>
    </recommendedName>
</protein>
<dbReference type="UniPathway" id="UPA00704">
    <property type="reaction ID" value="UER00715"/>
</dbReference>
<evidence type="ECO:0000256" key="6">
    <source>
        <dbReference type="ARBA" id="ARBA00047745"/>
    </source>
</evidence>
<dbReference type="GO" id="GO:0005524">
    <property type="term" value="F:ATP binding"/>
    <property type="evidence" value="ECO:0007669"/>
    <property type="project" value="UniProtKB-UniRule"/>
</dbReference>
<keyword evidence="4 8" id="KW-0418">Kinase</keyword>
<proteinExistence type="inferred from homology"/>
<name>D9R1G2_LACSW</name>
<comment type="function">
    <text evidence="8">Catalyzes the ATP-dependent phosphorylation of fructose-l-phosphate to fructose-l,6-bisphosphate.</text>
</comment>
<keyword evidence="2 7" id="KW-0808">Transferase</keyword>
<comment type="similarity">
    <text evidence="7">Belongs to the carbohydrate kinase PfkB family. LacC subfamily.</text>
</comment>
<comment type="catalytic activity">
    <reaction evidence="7">
        <text>D-tagatofuranose 6-phosphate + ATP = D-tagatofuranose 1,6-bisphosphate + ADP + H(+)</text>
        <dbReference type="Rhea" id="RHEA:12420"/>
        <dbReference type="ChEBI" id="CHEBI:15378"/>
        <dbReference type="ChEBI" id="CHEBI:30616"/>
        <dbReference type="ChEBI" id="CHEBI:58694"/>
        <dbReference type="ChEBI" id="CHEBI:58695"/>
        <dbReference type="ChEBI" id="CHEBI:456216"/>
        <dbReference type="EC" id="2.7.1.144"/>
    </reaction>
</comment>
<dbReference type="InterPro" id="IPR002173">
    <property type="entry name" value="Carboh/pur_kinase_PfkB_CS"/>
</dbReference>
<dbReference type="InterPro" id="IPR017583">
    <property type="entry name" value="Tagatose/fructose_Pkinase"/>
</dbReference>
<keyword evidence="5 7" id="KW-0067">ATP-binding</keyword>
<dbReference type="GO" id="GO:0044281">
    <property type="term" value="P:small molecule metabolic process"/>
    <property type="evidence" value="ECO:0007669"/>
    <property type="project" value="UniProtKB-ARBA"/>
</dbReference>
<dbReference type="Proteomes" id="UP000001662">
    <property type="component" value="Chromosome"/>
</dbReference>
<evidence type="ECO:0000259" key="9">
    <source>
        <dbReference type="Pfam" id="PF00294"/>
    </source>
</evidence>
<dbReference type="GO" id="GO:0008662">
    <property type="term" value="F:1-phosphofructokinase activity"/>
    <property type="evidence" value="ECO:0007669"/>
    <property type="project" value="UniProtKB-UniRule"/>
</dbReference>
<keyword evidence="3 7" id="KW-0547">Nucleotide-binding</keyword>
<dbReference type="GO" id="GO:2001059">
    <property type="term" value="P:D-tagatose 6-phosphate catabolic process"/>
    <property type="evidence" value="ECO:0007669"/>
    <property type="project" value="UniProtKB-UniPathway"/>
</dbReference>
<dbReference type="Pfam" id="PF00294">
    <property type="entry name" value="PfkB"/>
    <property type="match status" value="1"/>
</dbReference>
<dbReference type="RefSeq" id="WP_013274538.1">
    <property type="nucleotide sequence ID" value="NC_014376.1"/>
</dbReference>
<dbReference type="GO" id="GO:0005829">
    <property type="term" value="C:cytosol"/>
    <property type="evidence" value="ECO:0007669"/>
    <property type="project" value="TreeGrafter"/>
</dbReference>
<evidence type="ECO:0000313" key="10">
    <source>
        <dbReference type="EMBL" id="ADL06485.1"/>
    </source>
</evidence>
<evidence type="ECO:0000256" key="2">
    <source>
        <dbReference type="ARBA" id="ARBA00022679"/>
    </source>
</evidence>
<dbReference type="OrthoDB" id="9801219at2"/>
<evidence type="ECO:0000256" key="1">
    <source>
        <dbReference type="ARBA" id="ARBA00005380"/>
    </source>
</evidence>
<keyword evidence="11" id="KW-1185">Reference proteome</keyword>
<dbReference type="PIRSF" id="PIRSF000535">
    <property type="entry name" value="1PFK/6PFK/LacC"/>
    <property type="match status" value="1"/>
</dbReference>
<feature type="domain" description="Carbohydrate kinase PfkB" evidence="9">
    <location>
        <begin position="6"/>
        <end position="291"/>
    </location>
</feature>
<sequence length="313" mass="33994">MIVTVTMNPAIDKTVDIGRFERGDLNRIKRVEIDAGGKGINVSKTIRELGGESIATGFVGGTSGTIIRQVLADLGIRTDFVEVKGETRTNLKVVEETGEVTELNEPGPEVSKEQLEDLLNKLEGYANPDTLFVLAGSIPAGIPTDIYRRITEQVHQKGAKVLLDADGPLFSESLKGEPDMLKPNRSELERYYQMDYRASEQELVSMGEKLLNHGASMAAISLGQMGAIFLTKEKRYRCPGLRVKAHSTVGAGDALVAAMAYSWDEKLPLETCIRLCMGASAGAVTSIGTKPPPRSLVDELVKQVELMEISCKI</sequence>
<dbReference type="FunFam" id="3.40.1190.20:FF:000001">
    <property type="entry name" value="Phosphofructokinase"/>
    <property type="match status" value="1"/>
</dbReference>
<dbReference type="NCBIfam" id="TIGR03168">
    <property type="entry name" value="1-PFK"/>
    <property type="match status" value="1"/>
</dbReference>
<comment type="pathway">
    <text evidence="7">Carbohydrate metabolism; D-tagatose 6-phosphate degradation; D-glyceraldehyde 3-phosphate and glycerone phosphate from D-tagatose 6-phosphate: step 1/2.</text>
</comment>
<dbReference type="PANTHER" id="PTHR46566">
    <property type="entry name" value="1-PHOSPHOFRUCTOKINASE-RELATED"/>
    <property type="match status" value="1"/>
</dbReference>
<dbReference type="EC" id="2.7.1.144" evidence="7"/>
<evidence type="ECO:0000256" key="3">
    <source>
        <dbReference type="ARBA" id="ARBA00022741"/>
    </source>
</evidence>
<dbReference type="InterPro" id="IPR029056">
    <property type="entry name" value="Ribokinase-like"/>
</dbReference>
<evidence type="ECO:0000256" key="4">
    <source>
        <dbReference type="ARBA" id="ARBA00022777"/>
    </source>
</evidence>
<accession>D9R1G2</accession>
<dbReference type="EMBL" id="CP002109">
    <property type="protein sequence ID" value="ADL06485.1"/>
    <property type="molecule type" value="Genomic_DNA"/>
</dbReference>
<dbReference type="InterPro" id="IPR022463">
    <property type="entry name" value="1-PFruKinase"/>
</dbReference>
<dbReference type="InterPro" id="IPR011611">
    <property type="entry name" value="PfkB_dom"/>
</dbReference>
<dbReference type="STRING" id="610130.Closa_3974"/>
<gene>
    <name evidence="10" type="ordered locus">Closa_3974</name>
</gene>
<dbReference type="KEGG" id="csh:Closa_3974"/>
<comment type="catalytic activity">
    <reaction evidence="6 8">
        <text>beta-D-fructose 1-phosphate + ATP = beta-D-fructose 1,6-bisphosphate + ADP + H(+)</text>
        <dbReference type="Rhea" id="RHEA:14213"/>
        <dbReference type="ChEBI" id="CHEBI:15378"/>
        <dbReference type="ChEBI" id="CHEBI:30616"/>
        <dbReference type="ChEBI" id="CHEBI:32966"/>
        <dbReference type="ChEBI" id="CHEBI:138881"/>
        <dbReference type="ChEBI" id="CHEBI:456216"/>
        <dbReference type="EC" id="2.7.1.56"/>
    </reaction>
</comment>
<dbReference type="eggNOG" id="COG1105">
    <property type="taxonomic scope" value="Bacteria"/>
</dbReference>
<evidence type="ECO:0000256" key="5">
    <source>
        <dbReference type="ARBA" id="ARBA00022840"/>
    </source>
</evidence>
<dbReference type="PANTHER" id="PTHR46566:SF2">
    <property type="entry name" value="ATP-DEPENDENT 6-PHOSPHOFRUCTOKINASE ISOZYME 2"/>
    <property type="match status" value="1"/>
</dbReference>
<evidence type="ECO:0000256" key="8">
    <source>
        <dbReference type="RuleBase" id="RU369061"/>
    </source>
</evidence>
<dbReference type="PaxDb" id="610130-Closa_3974"/>
<dbReference type="PROSITE" id="PS00584">
    <property type="entry name" value="PFKB_KINASES_2"/>
    <property type="match status" value="1"/>
</dbReference>
<dbReference type="HOGENOM" id="CLU_050013_0_2_9"/>